<reference evidence="8" key="1">
    <citation type="submission" date="2015-03" db="EMBL/GenBank/DDBJ databases">
        <authorList>
            <consortium name="Pathogen Informatics"/>
        </authorList>
    </citation>
    <scope>NUCLEOTIDE SEQUENCE [LARGE SCALE GENOMIC DNA]</scope>
    <source>
        <strain evidence="8">NCTC11134</strain>
        <plasmid evidence="8">2</plasmid>
    </source>
</reference>
<dbReference type="InterPro" id="IPR016167">
    <property type="entry name" value="FAD-bd_PCMH_sub1"/>
</dbReference>
<comment type="similarity">
    <text evidence="2">Belongs to the oxygen-dependent FAD-linked oxidoreductase family.</text>
</comment>
<sequence length="451" mass="46871">MTVTLEPLRAQCTLHLPGDPGYDAARMPWNAAVDQRPAAVAVPRTAEEVAAVVRAAVAAGLRVAPQSTGHGAGALSERSMDDVVLLRLSELTGVTVDPAARTARVLGGTLWQDVLAATAPHGLTALHGSAPDVAVAGYVLGGGLSFYGRAHGLAVNSVRSLDVVGPDGTLVHASARQNPDLFWAVRGGGGNFGVVVALELELLPYPDVFAGMLLWDRARAADVVPAWVAWTETAPESVTTALRVMSFPPLPELPPFLSGRDVVIVDGAILATDEHAAELLAPLRALAPELDTFGRIPADALLQVHMDPPAPTPTVGDHSVLGDLDTAAVTALLDHVGDGTTHGLMFAELRHIGGALARPAVDGGALSHIPGTYGLLCVAVAPTPQAAVAGRAAAFAVVRAMAPWSRHNLIPTFTENRVDSGRMFDGEDWAKLCHLRDRLAPGAVFVANHAL</sequence>
<dbReference type="PANTHER" id="PTHR42973">
    <property type="entry name" value="BINDING OXIDOREDUCTASE, PUTATIVE (AFU_ORTHOLOGUE AFUA_1G17690)-RELATED"/>
    <property type="match status" value="1"/>
</dbReference>
<dbReference type="PANTHER" id="PTHR42973:SF39">
    <property type="entry name" value="FAD-BINDING PCMH-TYPE DOMAIN-CONTAINING PROTEIN"/>
    <property type="match status" value="1"/>
</dbReference>
<dbReference type="EC" id="1.5.3.-" evidence="7"/>
<evidence type="ECO:0000256" key="3">
    <source>
        <dbReference type="ARBA" id="ARBA00022630"/>
    </source>
</evidence>
<dbReference type="KEGG" id="nfr:ERS450000_05332"/>
<dbReference type="SUPFAM" id="SSF56176">
    <property type="entry name" value="FAD-binding/transporter-associated domain-like"/>
    <property type="match status" value="1"/>
</dbReference>
<evidence type="ECO:0000256" key="5">
    <source>
        <dbReference type="ARBA" id="ARBA00023002"/>
    </source>
</evidence>
<evidence type="ECO:0000256" key="1">
    <source>
        <dbReference type="ARBA" id="ARBA00001974"/>
    </source>
</evidence>
<keyword evidence="5 7" id="KW-0560">Oxidoreductase</keyword>
<dbReference type="PROSITE" id="PS51387">
    <property type="entry name" value="FAD_PCMH"/>
    <property type="match status" value="1"/>
</dbReference>
<dbReference type="InterPro" id="IPR016166">
    <property type="entry name" value="FAD-bd_PCMH"/>
</dbReference>
<keyword evidence="7" id="KW-0614">Plasmid</keyword>
<comment type="cofactor">
    <cofactor evidence="1">
        <name>FAD</name>
        <dbReference type="ChEBI" id="CHEBI:57692"/>
    </cofactor>
</comment>
<dbReference type="RefSeq" id="WP_060594596.1">
    <property type="nucleotide sequence ID" value="NZ_CP031418.1"/>
</dbReference>
<dbReference type="AlphaFoldDB" id="A0A0H5P668"/>
<dbReference type="GO" id="GO:0071949">
    <property type="term" value="F:FAD binding"/>
    <property type="evidence" value="ECO:0007669"/>
    <property type="project" value="InterPro"/>
</dbReference>
<gene>
    <name evidence="7" type="primary">mcrA_2</name>
    <name evidence="7" type="ORF">ERS450000_05332</name>
</gene>
<proteinExistence type="inferred from homology"/>
<dbReference type="InterPro" id="IPR006094">
    <property type="entry name" value="Oxid_FAD_bind_N"/>
</dbReference>
<dbReference type="InterPro" id="IPR050416">
    <property type="entry name" value="FAD-linked_Oxidoreductase"/>
</dbReference>
<evidence type="ECO:0000313" key="8">
    <source>
        <dbReference type="Proteomes" id="UP000057820"/>
    </source>
</evidence>
<name>A0A0H5P668_NOCFR</name>
<evidence type="ECO:0000256" key="4">
    <source>
        <dbReference type="ARBA" id="ARBA00022827"/>
    </source>
</evidence>
<dbReference type="EMBL" id="LN868939">
    <property type="protein sequence ID" value="CRY83142.1"/>
    <property type="molecule type" value="Genomic_DNA"/>
</dbReference>
<dbReference type="Pfam" id="PF01565">
    <property type="entry name" value="FAD_binding_4"/>
    <property type="match status" value="1"/>
</dbReference>
<evidence type="ECO:0000313" key="7">
    <source>
        <dbReference type="EMBL" id="CRY83142.1"/>
    </source>
</evidence>
<organism evidence="7 8">
    <name type="scientific">Nocardia farcinica</name>
    <dbReference type="NCBI Taxonomy" id="37329"/>
    <lineage>
        <taxon>Bacteria</taxon>
        <taxon>Bacillati</taxon>
        <taxon>Actinomycetota</taxon>
        <taxon>Actinomycetes</taxon>
        <taxon>Mycobacteriales</taxon>
        <taxon>Nocardiaceae</taxon>
        <taxon>Nocardia</taxon>
    </lineage>
</organism>
<protein>
    <submittedName>
        <fullName evidence="7">Mitomycin radical oxidase</fullName>
        <ecNumber evidence="7">1.5.3.-</ecNumber>
    </submittedName>
</protein>
<dbReference type="InterPro" id="IPR036318">
    <property type="entry name" value="FAD-bd_PCMH-like_sf"/>
</dbReference>
<evidence type="ECO:0000256" key="2">
    <source>
        <dbReference type="ARBA" id="ARBA00005466"/>
    </source>
</evidence>
<keyword evidence="3" id="KW-0285">Flavoprotein</keyword>
<dbReference type="Gene3D" id="3.30.43.10">
    <property type="entry name" value="Uridine Diphospho-n-acetylenolpyruvylglucosamine Reductase, domain 2"/>
    <property type="match status" value="1"/>
</dbReference>
<dbReference type="Gene3D" id="3.30.465.10">
    <property type="match status" value="1"/>
</dbReference>
<accession>A0A0H5P668</accession>
<geneLocation type="plasmid" evidence="7">
    <name>2</name>
</geneLocation>
<dbReference type="InterPro" id="IPR006093">
    <property type="entry name" value="Oxy_OxRdtase_FAD_BS"/>
</dbReference>
<dbReference type="InterPro" id="IPR016169">
    <property type="entry name" value="FAD-bd_PCMH_sub2"/>
</dbReference>
<evidence type="ECO:0000259" key="6">
    <source>
        <dbReference type="PROSITE" id="PS51387"/>
    </source>
</evidence>
<dbReference type="Proteomes" id="UP000057820">
    <property type="component" value="Plasmid 2"/>
</dbReference>
<keyword evidence="4" id="KW-0274">FAD</keyword>
<dbReference type="PROSITE" id="PS00862">
    <property type="entry name" value="OX2_COVAL_FAD"/>
    <property type="match status" value="1"/>
</dbReference>
<dbReference type="GO" id="GO:0016491">
    <property type="term" value="F:oxidoreductase activity"/>
    <property type="evidence" value="ECO:0007669"/>
    <property type="project" value="UniProtKB-KW"/>
</dbReference>
<feature type="domain" description="FAD-binding PCMH-type" evidence="6">
    <location>
        <begin position="33"/>
        <end position="205"/>
    </location>
</feature>
<dbReference type="Gene3D" id="3.40.462.20">
    <property type="match status" value="1"/>
</dbReference>